<accession>A0A495WZ29</accession>
<sequence>MRVTLSADSPVGSVELPQLGNLVVQPGQSVELPDWLGANIIHQKQWDAEPDVVLGIVGADKDLAAAYLESERHGAGRPDLIEALRTIANPPEEPQQPKRRAAGNKED</sequence>
<evidence type="ECO:0000313" key="3">
    <source>
        <dbReference type="Proteomes" id="UP000272729"/>
    </source>
</evidence>
<feature type="region of interest" description="Disordered" evidence="1">
    <location>
        <begin position="87"/>
        <end position="107"/>
    </location>
</feature>
<dbReference type="Proteomes" id="UP000272729">
    <property type="component" value="Unassembled WGS sequence"/>
</dbReference>
<evidence type="ECO:0000313" key="2">
    <source>
        <dbReference type="EMBL" id="RKT67111.1"/>
    </source>
</evidence>
<proteinExistence type="predicted"/>
<protein>
    <submittedName>
        <fullName evidence="2">Uncharacterized protein</fullName>
    </submittedName>
</protein>
<dbReference type="AlphaFoldDB" id="A0A495WZ29"/>
<dbReference type="EMBL" id="RBXR01000001">
    <property type="protein sequence ID" value="RKT67111.1"/>
    <property type="molecule type" value="Genomic_DNA"/>
</dbReference>
<comment type="caution">
    <text evidence="2">The sequence shown here is derived from an EMBL/GenBank/DDBJ whole genome shotgun (WGS) entry which is preliminary data.</text>
</comment>
<organism evidence="2 3">
    <name type="scientific">Saccharothrix variisporea</name>
    <dbReference type="NCBI Taxonomy" id="543527"/>
    <lineage>
        <taxon>Bacteria</taxon>
        <taxon>Bacillati</taxon>
        <taxon>Actinomycetota</taxon>
        <taxon>Actinomycetes</taxon>
        <taxon>Pseudonocardiales</taxon>
        <taxon>Pseudonocardiaceae</taxon>
        <taxon>Saccharothrix</taxon>
    </lineage>
</organism>
<reference evidence="2 3" key="1">
    <citation type="submission" date="2018-10" db="EMBL/GenBank/DDBJ databases">
        <title>Sequencing the genomes of 1000 actinobacteria strains.</title>
        <authorList>
            <person name="Klenk H.-P."/>
        </authorList>
    </citation>
    <scope>NUCLEOTIDE SEQUENCE [LARGE SCALE GENOMIC DNA]</scope>
    <source>
        <strain evidence="2 3">DSM 43911</strain>
    </source>
</reference>
<evidence type="ECO:0000256" key="1">
    <source>
        <dbReference type="SAM" id="MobiDB-lite"/>
    </source>
</evidence>
<gene>
    <name evidence="2" type="ORF">DFJ66_0279</name>
</gene>
<feature type="compositionally biased region" description="Basic residues" evidence="1">
    <location>
        <begin position="97"/>
        <end position="107"/>
    </location>
</feature>
<dbReference type="RefSeq" id="WP_121217171.1">
    <property type="nucleotide sequence ID" value="NZ_JBIUBA010000046.1"/>
</dbReference>
<keyword evidence="3" id="KW-1185">Reference proteome</keyword>
<name>A0A495WZ29_9PSEU</name>